<accession>H5T9J4</accession>
<evidence type="ECO:0000313" key="2">
    <source>
        <dbReference type="EMBL" id="GAB54971.1"/>
    </source>
</evidence>
<dbReference type="OrthoDB" id="9788332at2"/>
<proteinExistence type="predicted"/>
<dbReference type="Proteomes" id="UP000053586">
    <property type="component" value="Unassembled WGS sequence"/>
</dbReference>
<gene>
    <name evidence="2" type="ORF">GPUN_0836</name>
</gene>
<evidence type="ECO:0000256" key="1">
    <source>
        <dbReference type="SAM" id="SignalP"/>
    </source>
</evidence>
<protein>
    <recommendedName>
        <fullName evidence="4">DUF2141 domain-containing protein</fullName>
    </recommendedName>
</protein>
<dbReference type="Pfam" id="PF09912">
    <property type="entry name" value="DUF2141"/>
    <property type="match status" value="1"/>
</dbReference>
<comment type="caution">
    <text evidence="2">The sequence shown here is derived from an EMBL/GenBank/DDBJ whole genome shotgun (WGS) entry which is preliminary data.</text>
</comment>
<dbReference type="RefSeq" id="WP_006003601.1">
    <property type="nucleotide sequence ID" value="NZ_BAET01000007.1"/>
</dbReference>
<dbReference type="InterPro" id="IPR018673">
    <property type="entry name" value="DUF2141"/>
</dbReference>
<feature type="chain" id="PRO_5003598923" description="DUF2141 domain-containing protein" evidence="1">
    <location>
        <begin position="22"/>
        <end position="140"/>
    </location>
</feature>
<dbReference type="AlphaFoldDB" id="H5T9J4"/>
<keyword evidence="3" id="KW-1185">Reference proteome</keyword>
<reference evidence="2 3" key="2">
    <citation type="journal article" date="2017" name="Antonie Van Leeuwenhoek">
        <title>Rhizobium rhizosphaerae sp. nov., a novel species isolated from rice rhizosphere.</title>
        <authorList>
            <person name="Zhao J.J."/>
            <person name="Zhang J."/>
            <person name="Zhang R.J."/>
            <person name="Zhang C.W."/>
            <person name="Yin H.Q."/>
            <person name="Zhang X.X."/>
        </authorList>
    </citation>
    <scope>NUCLEOTIDE SEQUENCE [LARGE SCALE GENOMIC DNA]</scope>
    <source>
        <strain evidence="2 3">ACAM 611</strain>
    </source>
</reference>
<dbReference type="eggNOG" id="COG4704">
    <property type="taxonomic scope" value="Bacteria"/>
</dbReference>
<feature type="signal peptide" evidence="1">
    <location>
        <begin position="1"/>
        <end position="21"/>
    </location>
</feature>
<name>H5T9J4_9ALTE</name>
<dbReference type="EMBL" id="BAET01000007">
    <property type="protein sequence ID" value="GAB54971.1"/>
    <property type="molecule type" value="Genomic_DNA"/>
</dbReference>
<keyword evidence="1" id="KW-0732">Signal</keyword>
<reference evidence="2 3" key="1">
    <citation type="journal article" date="2012" name="J. Bacteriol.">
        <title>Genome sequence of proteorhodopsin-containing sea ice bacterium Glaciecola punicea ACAM 611T.</title>
        <authorList>
            <person name="Qin Q.-L."/>
            <person name="Xie B.-B."/>
            <person name="Shu Y.-L."/>
            <person name="Rong J.-C."/>
            <person name="Zhao D.-L."/>
            <person name="Zhang X.-Y."/>
            <person name="Chen X.-L."/>
            <person name="Zhou B.-C."/>
            <person name="Zhanga Y.-Z."/>
        </authorList>
    </citation>
    <scope>NUCLEOTIDE SEQUENCE [LARGE SCALE GENOMIC DNA]</scope>
    <source>
        <strain evidence="2 3">ACAM 611</strain>
    </source>
</reference>
<dbReference type="STRING" id="56804.BAE46_00520"/>
<organism evidence="2 3">
    <name type="scientific">Glaciecola punicea ACAM 611</name>
    <dbReference type="NCBI Taxonomy" id="1121923"/>
    <lineage>
        <taxon>Bacteria</taxon>
        <taxon>Pseudomonadati</taxon>
        <taxon>Pseudomonadota</taxon>
        <taxon>Gammaproteobacteria</taxon>
        <taxon>Alteromonadales</taxon>
        <taxon>Alteromonadaceae</taxon>
        <taxon>Glaciecola</taxon>
    </lineage>
</organism>
<evidence type="ECO:0008006" key="4">
    <source>
        <dbReference type="Google" id="ProtNLM"/>
    </source>
</evidence>
<evidence type="ECO:0000313" key="3">
    <source>
        <dbReference type="Proteomes" id="UP000053586"/>
    </source>
</evidence>
<sequence length="140" mass="15250">MKLLNTLLTVTLLSTALCVSAKTSQLNVTFKHIEKNEGNLMVALYNSKANYKGEGSPVQYASVPASAQKVSYTFKDLEKGTYAIKLFHDVNNNGKMDTNMFGIPQEGYGFSNNVGKFGEPDFIDAAFAVDGISAIEIIVR</sequence>